<keyword evidence="2" id="KW-1185">Reference proteome</keyword>
<organism evidence="1 2">
    <name type="scientific">Rhododendron molle</name>
    <name type="common">Chinese azalea</name>
    <name type="synonym">Azalea mollis</name>
    <dbReference type="NCBI Taxonomy" id="49168"/>
    <lineage>
        <taxon>Eukaryota</taxon>
        <taxon>Viridiplantae</taxon>
        <taxon>Streptophyta</taxon>
        <taxon>Embryophyta</taxon>
        <taxon>Tracheophyta</taxon>
        <taxon>Spermatophyta</taxon>
        <taxon>Magnoliopsida</taxon>
        <taxon>eudicotyledons</taxon>
        <taxon>Gunneridae</taxon>
        <taxon>Pentapetalae</taxon>
        <taxon>asterids</taxon>
        <taxon>Ericales</taxon>
        <taxon>Ericaceae</taxon>
        <taxon>Ericoideae</taxon>
        <taxon>Rhodoreae</taxon>
        <taxon>Rhododendron</taxon>
    </lineage>
</organism>
<evidence type="ECO:0000313" key="2">
    <source>
        <dbReference type="Proteomes" id="UP001062846"/>
    </source>
</evidence>
<protein>
    <submittedName>
        <fullName evidence="1">Uncharacterized protein</fullName>
    </submittedName>
</protein>
<name>A0ACC0Q8Z2_RHOML</name>
<comment type="caution">
    <text evidence="1">The sequence shown here is derived from an EMBL/GenBank/DDBJ whole genome shotgun (WGS) entry which is preliminary data.</text>
</comment>
<dbReference type="EMBL" id="CM046388">
    <property type="protein sequence ID" value="KAI8573692.1"/>
    <property type="molecule type" value="Genomic_DNA"/>
</dbReference>
<gene>
    <name evidence="1" type="ORF">RHMOL_Rhmol01G0297000</name>
</gene>
<proteinExistence type="predicted"/>
<dbReference type="Proteomes" id="UP001062846">
    <property type="component" value="Chromosome 1"/>
</dbReference>
<accession>A0ACC0Q8Z2</accession>
<reference evidence="1" key="1">
    <citation type="submission" date="2022-02" db="EMBL/GenBank/DDBJ databases">
        <title>Plant Genome Project.</title>
        <authorList>
            <person name="Zhang R.-G."/>
        </authorList>
    </citation>
    <scope>NUCLEOTIDE SEQUENCE</scope>
    <source>
        <strain evidence="1">AT1</strain>
    </source>
</reference>
<sequence>MAAWANRLATIIGIDRTLNLGKYLGIPLLHSRVSKAHFNDLIEKVQGRLTGWSNHTLNGAGRATLIQSVSSTIPSYTMQTMEIPISVCEKLDKINRNFLWGDSNKKKKIHLLSWSKVCKSKDSGGLGIRKARHQNLALLAKLGWKITTKENSLWVSFLRDKYLHNNSLLSWSWPCKKSASFVWRSITKANFIIKKGVKWKIGDGNSIDLWLDWWFGDGPLIDKFPGNHGSHNVKLNSIFNTNNGWDLSSISQVINTQTVAEILLVNIPDIHGTGDHPTWVATPNGTFSSAAAFNIVNPRVSNSADWKWIWKLNIPAKLQFFLWLTFHDVLPTNSLRACRGMIAMSFCPRCDETPEDTNHLFRGWLFRVHLCFFSATEEDELLSTSTVQYRSTVNWYMVDLFAMVDGSRMKN</sequence>
<evidence type="ECO:0000313" key="1">
    <source>
        <dbReference type="EMBL" id="KAI8573692.1"/>
    </source>
</evidence>